<evidence type="ECO:0000256" key="1">
    <source>
        <dbReference type="SAM" id="MobiDB-lite"/>
    </source>
</evidence>
<reference evidence="2" key="1">
    <citation type="submission" date="2023-06" db="EMBL/GenBank/DDBJ databases">
        <title>Genome-scale phylogeny and comparative genomics of the fungal order Sordariales.</title>
        <authorList>
            <consortium name="Lawrence Berkeley National Laboratory"/>
            <person name="Hensen N."/>
            <person name="Bonometti L."/>
            <person name="Westerberg I."/>
            <person name="Brannstrom I.O."/>
            <person name="Guillou S."/>
            <person name="Cros-Aarteil S."/>
            <person name="Calhoun S."/>
            <person name="Haridas S."/>
            <person name="Kuo A."/>
            <person name="Mondo S."/>
            <person name="Pangilinan J."/>
            <person name="Riley R."/>
            <person name="Labutti K."/>
            <person name="Andreopoulos B."/>
            <person name="Lipzen A."/>
            <person name="Chen C."/>
            <person name="Yanf M."/>
            <person name="Daum C."/>
            <person name="Ng V."/>
            <person name="Clum A."/>
            <person name="Steindorff A."/>
            <person name="Ohm R."/>
            <person name="Martin F."/>
            <person name="Silar P."/>
            <person name="Natvig D."/>
            <person name="Lalanne C."/>
            <person name="Gautier V."/>
            <person name="Ament-Velasquez S.L."/>
            <person name="Kruys A."/>
            <person name="Hutchinson M.I."/>
            <person name="Powell A.J."/>
            <person name="Barry K."/>
            <person name="Miller A.N."/>
            <person name="Grigoriev I.V."/>
            <person name="Debuchy R."/>
            <person name="Gladieux P."/>
            <person name="Thoren M.H."/>
            <person name="Johannesson H."/>
        </authorList>
    </citation>
    <scope>NUCLEOTIDE SEQUENCE</scope>
    <source>
        <strain evidence="2">CBS 606.72</strain>
    </source>
</reference>
<evidence type="ECO:0000313" key="3">
    <source>
        <dbReference type="Proteomes" id="UP001175000"/>
    </source>
</evidence>
<proteinExistence type="predicted"/>
<dbReference type="EMBL" id="JAULSU010000001">
    <property type="protein sequence ID" value="KAK0633868.1"/>
    <property type="molecule type" value="Genomic_DNA"/>
</dbReference>
<keyword evidence="3" id="KW-1185">Reference proteome</keyword>
<evidence type="ECO:0000313" key="2">
    <source>
        <dbReference type="EMBL" id="KAK0633868.1"/>
    </source>
</evidence>
<sequence>MASNRTQEPSEHDVEASDSEYQGRLSKAGVIERRATLPVWSGVNGPATQAQRHVPLTKAIRKAYRREVFGAFNAVKGRKLRRMMEEQHPLLVKWKYFAVGVLPRKIEAEFLSIVKHMRFSLASWRNLEHVHFVNHLLRKVWTEKKLCLVAVKKSSRGLLHEDLQRSSAGVSKACKALSNLRWKRKQKYLTGEWREDSDPKAISLNEDLRRHIETSDRAWEELRQGPPRGGWHFSHYMFVEEKKRPAALALLPAATSYVPPLAAGVNSTAAVGRRDIIPACPEIRTKGLSKSPPESISSTCGCLGITANPSTTTITPTTSTTTTTLISILISKTTSTTSTTTTTITTATTTATIVNYCDITYNGGGITPGDTVITPPGDLAGRDYCALCFSTPNCVAAATGLVYYQLLVRTAQLAGAPTNATCPLGIENYAYMPGPGLNLRWQGKRDRVEAWRLA</sequence>
<dbReference type="Proteomes" id="UP001175000">
    <property type="component" value="Unassembled WGS sequence"/>
</dbReference>
<accession>A0AA39XH26</accession>
<gene>
    <name evidence="2" type="ORF">B0T14DRAFT_491961</name>
</gene>
<dbReference type="AlphaFoldDB" id="A0AA39XH26"/>
<feature type="region of interest" description="Disordered" evidence="1">
    <location>
        <begin position="1"/>
        <end position="22"/>
    </location>
</feature>
<protein>
    <submittedName>
        <fullName evidence="2">Uncharacterized protein</fullName>
    </submittedName>
</protein>
<organism evidence="2 3">
    <name type="scientific">Immersiella caudata</name>
    <dbReference type="NCBI Taxonomy" id="314043"/>
    <lineage>
        <taxon>Eukaryota</taxon>
        <taxon>Fungi</taxon>
        <taxon>Dikarya</taxon>
        <taxon>Ascomycota</taxon>
        <taxon>Pezizomycotina</taxon>
        <taxon>Sordariomycetes</taxon>
        <taxon>Sordariomycetidae</taxon>
        <taxon>Sordariales</taxon>
        <taxon>Lasiosphaeriaceae</taxon>
        <taxon>Immersiella</taxon>
    </lineage>
</organism>
<name>A0AA39XH26_9PEZI</name>
<comment type="caution">
    <text evidence="2">The sequence shown here is derived from an EMBL/GenBank/DDBJ whole genome shotgun (WGS) entry which is preliminary data.</text>
</comment>